<dbReference type="InterPro" id="IPR038129">
    <property type="entry name" value="Nanos_sf"/>
</dbReference>
<sequence>MSSRTYSSKQSGKRNTPFCTICFAAGKGEAIYLSHNVKSGNKITCITLMKSQCRNCRKTGHIASHCTSNKSSSVAISNHSIVAEYAPKILKVKDVVANRFSLLSEVDEEDKEDVNIGLPLTKQAGRSYIAAVISTQATAVVVEKPRPLFRKKILNWADVDSDSDEE</sequence>
<dbReference type="InterPro" id="IPR024161">
    <property type="entry name" value="Znf_nanos-typ"/>
</dbReference>
<dbReference type="InterPro" id="IPR001878">
    <property type="entry name" value="Znf_CCHC"/>
</dbReference>
<dbReference type="GO" id="GO:0003676">
    <property type="term" value="F:nucleic acid binding"/>
    <property type="evidence" value="ECO:0007669"/>
    <property type="project" value="InterPro"/>
</dbReference>
<dbReference type="GO" id="GO:0008270">
    <property type="term" value="F:zinc ion binding"/>
    <property type="evidence" value="ECO:0007669"/>
    <property type="project" value="InterPro"/>
</dbReference>
<dbReference type="AlphaFoldDB" id="A0A6C0DRZ0"/>
<organism evidence="2">
    <name type="scientific">viral metagenome</name>
    <dbReference type="NCBI Taxonomy" id="1070528"/>
    <lineage>
        <taxon>unclassified sequences</taxon>
        <taxon>metagenomes</taxon>
        <taxon>organismal metagenomes</taxon>
    </lineage>
</organism>
<dbReference type="PROSITE" id="PS50158">
    <property type="entry name" value="ZF_CCHC"/>
    <property type="match status" value="1"/>
</dbReference>
<accession>A0A6C0DRZ0</accession>
<dbReference type="InterPro" id="IPR036875">
    <property type="entry name" value="Znf_CCHC_sf"/>
</dbReference>
<evidence type="ECO:0000313" key="2">
    <source>
        <dbReference type="EMBL" id="QHT18759.1"/>
    </source>
</evidence>
<dbReference type="SUPFAM" id="SSF57756">
    <property type="entry name" value="Retrovirus zinc finger-like domains"/>
    <property type="match status" value="1"/>
</dbReference>
<dbReference type="Gene3D" id="4.10.60.30">
    <property type="entry name" value="Nanos, RNA-binding domain"/>
    <property type="match status" value="1"/>
</dbReference>
<name>A0A6C0DRZ0_9ZZZZ</name>
<dbReference type="Pfam" id="PF05741">
    <property type="entry name" value="zf-nanos"/>
    <property type="match status" value="1"/>
</dbReference>
<proteinExistence type="predicted"/>
<evidence type="ECO:0000259" key="1">
    <source>
        <dbReference type="PROSITE" id="PS50158"/>
    </source>
</evidence>
<protein>
    <recommendedName>
        <fullName evidence="1">CCHC-type domain-containing protein</fullName>
    </recommendedName>
</protein>
<dbReference type="SMART" id="SM00343">
    <property type="entry name" value="ZnF_C2HC"/>
    <property type="match status" value="1"/>
</dbReference>
<dbReference type="EMBL" id="MN739659">
    <property type="protein sequence ID" value="QHT18759.1"/>
    <property type="molecule type" value="Genomic_DNA"/>
</dbReference>
<reference evidence="2" key="1">
    <citation type="journal article" date="2020" name="Nature">
        <title>Giant virus diversity and host interactions through global metagenomics.</title>
        <authorList>
            <person name="Schulz F."/>
            <person name="Roux S."/>
            <person name="Paez-Espino D."/>
            <person name="Jungbluth S."/>
            <person name="Walsh D.A."/>
            <person name="Denef V.J."/>
            <person name="McMahon K.D."/>
            <person name="Konstantinidis K.T."/>
            <person name="Eloe-Fadrosh E.A."/>
            <person name="Kyrpides N.C."/>
            <person name="Woyke T."/>
        </authorList>
    </citation>
    <scope>NUCLEOTIDE SEQUENCE</scope>
    <source>
        <strain evidence="2">GVMAG-M-3300023174-49</strain>
    </source>
</reference>
<feature type="domain" description="CCHC-type" evidence="1">
    <location>
        <begin position="53"/>
        <end position="68"/>
    </location>
</feature>